<dbReference type="InterPro" id="IPR052550">
    <property type="entry name" value="Pyrimidine_5'-ntase_YjjG"/>
</dbReference>
<name>A0A3P7NY92_9FIRM</name>
<keyword evidence="2" id="KW-1185">Reference proteome</keyword>
<evidence type="ECO:0000313" key="2">
    <source>
        <dbReference type="Proteomes" id="UP000279029"/>
    </source>
</evidence>
<dbReference type="AlphaFoldDB" id="A0A3P7NY92"/>
<dbReference type="InterPro" id="IPR023214">
    <property type="entry name" value="HAD_sf"/>
</dbReference>
<dbReference type="GO" id="GO:0008253">
    <property type="term" value="F:5'-nucleotidase activity"/>
    <property type="evidence" value="ECO:0007669"/>
    <property type="project" value="InterPro"/>
</dbReference>
<dbReference type="SUPFAM" id="SSF56784">
    <property type="entry name" value="HAD-like"/>
    <property type="match status" value="1"/>
</dbReference>
<dbReference type="InterPro" id="IPR036412">
    <property type="entry name" value="HAD-like_sf"/>
</dbReference>
<organism evidence="1 2">
    <name type="scientific">Petrocella atlantisensis</name>
    <dbReference type="NCBI Taxonomy" id="2173034"/>
    <lineage>
        <taxon>Bacteria</taxon>
        <taxon>Bacillati</taxon>
        <taxon>Bacillota</taxon>
        <taxon>Clostridia</taxon>
        <taxon>Lachnospirales</taxon>
        <taxon>Vallitaleaceae</taxon>
        <taxon>Petrocella</taxon>
    </lineage>
</organism>
<dbReference type="KEGG" id="cbar:PATL70BA_2052"/>
<dbReference type="Pfam" id="PF00702">
    <property type="entry name" value="Hydrolase"/>
    <property type="match status" value="1"/>
</dbReference>
<dbReference type="NCBIfam" id="TIGR01549">
    <property type="entry name" value="HAD-SF-IA-v1"/>
    <property type="match status" value="1"/>
</dbReference>
<gene>
    <name evidence="1" type="ORF">PATL70BA_2052</name>
</gene>
<accession>A0A3P7NY92</accession>
<reference evidence="1 2" key="1">
    <citation type="submission" date="2018-09" db="EMBL/GenBank/DDBJ databases">
        <authorList>
            <person name="Postec A."/>
        </authorList>
    </citation>
    <scope>NUCLEOTIDE SEQUENCE [LARGE SCALE GENOMIC DNA]</scope>
    <source>
        <strain evidence="1">70B-A</strain>
    </source>
</reference>
<dbReference type="RefSeq" id="WP_125137163.1">
    <property type="nucleotide sequence ID" value="NZ_LR130778.1"/>
</dbReference>
<dbReference type="Gene3D" id="3.40.50.1000">
    <property type="entry name" value="HAD superfamily/HAD-like"/>
    <property type="match status" value="1"/>
</dbReference>
<dbReference type="PANTHER" id="PTHR47478:SF1">
    <property type="entry name" value="PYRIMIDINE 5'-NUCLEOTIDASE YJJG"/>
    <property type="match status" value="1"/>
</dbReference>
<dbReference type="InterPro" id="IPR006439">
    <property type="entry name" value="HAD-SF_hydro_IA"/>
</dbReference>
<dbReference type="SFLD" id="SFLDG01129">
    <property type="entry name" value="C1.5:_HAD__Beta-PGM__Phosphata"/>
    <property type="match status" value="1"/>
</dbReference>
<proteinExistence type="predicted"/>
<sequence>MKYELILMDIDDTLIDFEGSEHAALMQAMKSNNIHFTEQYFEVYKLINRELWQLFEKGVYKKNEILILRFDLLFAQLGILGDAAQVNHDYLIAMGDHVTLEPGAEALLDQLQGRVRLAIVTNGTKLAQDIKLVRSGLTKYFEAIFISDVVGAHKPNEAFFRSVEDQIGPFDKQRTMILGDGLYSDILGGLRYGIATCWYNKNNIDIPDDIEPDYTIYNLHELLAIIEA</sequence>
<dbReference type="PANTHER" id="PTHR47478">
    <property type="match status" value="1"/>
</dbReference>
<dbReference type="Proteomes" id="UP000279029">
    <property type="component" value="Chromosome"/>
</dbReference>
<dbReference type="EMBL" id="LR130778">
    <property type="protein sequence ID" value="VDN47935.1"/>
    <property type="molecule type" value="Genomic_DNA"/>
</dbReference>
<dbReference type="InterPro" id="IPR011951">
    <property type="entry name" value="HAD-SF_hydro_IA_YjjG/PynA"/>
</dbReference>
<dbReference type="OrthoDB" id="9802350at2"/>
<protein>
    <submittedName>
        <fullName evidence="1">Noncanonical pyrimidine nucleotidase, YjjG family</fullName>
    </submittedName>
</protein>
<dbReference type="Gene3D" id="1.10.150.240">
    <property type="entry name" value="Putative phosphatase, domain 2"/>
    <property type="match status" value="1"/>
</dbReference>
<dbReference type="InterPro" id="IPR023198">
    <property type="entry name" value="PGP-like_dom2"/>
</dbReference>
<dbReference type="SFLD" id="SFLDS00003">
    <property type="entry name" value="Haloacid_Dehalogenase"/>
    <property type="match status" value="1"/>
</dbReference>
<dbReference type="NCBIfam" id="TIGR02254">
    <property type="entry name" value="YjjG_YfnB"/>
    <property type="match status" value="1"/>
</dbReference>
<evidence type="ECO:0000313" key="1">
    <source>
        <dbReference type="EMBL" id="VDN47935.1"/>
    </source>
</evidence>